<feature type="transmembrane region" description="Helical" evidence="2">
    <location>
        <begin position="60"/>
        <end position="81"/>
    </location>
</feature>
<comment type="caution">
    <text evidence="4">The sequence shown here is derived from an EMBL/GenBank/DDBJ whole genome shotgun (WGS) entry which is preliminary data.</text>
</comment>
<keyword evidence="5" id="KW-1185">Reference proteome</keyword>
<proteinExistence type="predicted"/>
<evidence type="ECO:0000256" key="2">
    <source>
        <dbReference type="SAM" id="Phobius"/>
    </source>
</evidence>
<gene>
    <name evidence="3" type="ORF">FF306_00237</name>
    <name evidence="4" type="ORF">RZ71_08450</name>
</gene>
<feature type="region of interest" description="Disordered" evidence="1">
    <location>
        <begin position="1"/>
        <end position="50"/>
    </location>
</feature>
<evidence type="ECO:0000313" key="4">
    <source>
        <dbReference type="EMBL" id="KOY76394.1"/>
    </source>
</evidence>
<feature type="compositionally biased region" description="Basic and acidic residues" evidence="1">
    <location>
        <begin position="14"/>
        <end position="26"/>
    </location>
</feature>
<dbReference type="PATRIC" id="fig|148814.10.peg.912"/>
<name>A0A0M9DD56_9LACO</name>
<reference evidence="3 6" key="2">
    <citation type="journal article" date="2016" name="Syst. Appl. Microbiol.">
        <title>Genomic characterization of a fructophilic bee symbiont Lactobacillus kunkeei reveals its niche-specific adaptation.</title>
        <authorList>
            <person name="Maeno S."/>
            <person name="Tanizawa Y."/>
            <person name="Kanesaki Y."/>
            <person name="Kubota E."/>
            <person name="Kumar H."/>
            <person name="Dicks L."/>
            <person name="Salminen S."/>
            <person name="Nakagawa J."/>
            <person name="Arita M."/>
            <person name="Endo A."/>
        </authorList>
    </citation>
    <scope>NUCLEOTIDE SEQUENCE [LARGE SCALE GENOMIC DNA]</scope>
    <source>
        <strain evidence="3 6">FF30-6</strain>
    </source>
</reference>
<evidence type="ECO:0000313" key="5">
    <source>
        <dbReference type="Proteomes" id="UP000037778"/>
    </source>
</evidence>
<dbReference type="Proteomes" id="UP000186588">
    <property type="component" value="Unassembled WGS sequence"/>
</dbReference>
<dbReference type="EMBL" id="JXCY01000006">
    <property type="protein sequence ID" value="KOY76394.1"/>
    <property type="molecule type" value="Genomic_DNA"/>
</dbReference>
<evidence type="ECO:0000313" key="6">
    <source>
        <dbReference type="Proteomes" id="UP000186588"/>
    </source>
</evidence>
<keyword evidence="2" id="KW-0812">Transmembrane</keyword>
<keyword evidence="2" id="KW-1133">Transmembrane helix</keyword>
<dbReference type="EMBL" id="BDDX01000001">
    <property type="protein sequence ID" value="GAT90143.1"/>
    <property type="molecule type" value="Genomic_DNA"/>
</dbReference>
<sequence length="83" mass="9839">MITRKEYQNSQKRNSIDDDFIKRDEPVEQPSLKRIRPEEKKGKAHAMTTEQKTKRLGRRLNWAIAFLILAIIVVYLILIYVNP</sequence>
<reference evidence="4 5" key="1">
    <citation type="journal article" date="2015" name="Genome Biol. Evol.">
        <title>Functionally Structured Genomes in Lactobacillus kunkeei Colonizing the Honey Crop and Food Products of Honeybees and Stingless Bees.</title>
        <authorList>
            <person name="Tamarit D."/>
            <person name="Ellegaard K.M."/>
            <person name="Wikander J."/>
            <person name="Olofsson T."/>
            <person name="Vasquez A."/>
            <person name="Andersson S.G."/>
        </authorList>
    </citation>
    <scope>NUCLEOTIDE SEQUENCE [LARGE SCALE GENOMIC DNA]</scope>
    <source>
        <strain evidence="4 5">LAko</strain>
    </source>
</reference>
<evidence type="ECO:0000256" key="1">
    <source>
        <dbReference type="SAM" id="MobiDB-lite"/>
    </source>
</evidence>
<accession>A0A0M9DD56</accession>
<evidence type="ECO:0000313" key="3">
    <source>
        <dbReference type="EMBL" id="GAT90143.1"/>
    </source>
</evidence>
<dbReference type="AlphaFoldDB" id="A0A0M9DD56"/>
<dbReference type="RefSeq" id="WP_053791871.1">
    <property type="nucleotide sequence ID" value="NZ_BDDX01000001.1"/>
</dbReference>
<protein>
    <submittedName>
        <fullName evidence="3">Small membrane protein</fullName>
    </submittedName>
</protein>
<organism evidence="4 5">
    <name type="scientific">Apilactobacillus kunkeei</name>
    <dbReference type="NCBI Taxonomy" id="148814"/>
    <lineage>
        <taxon>Bacteria</taxon>
        <taxon>Bacillati</taxon>
        <taxon>Bacillota</taxon>
        <taxon>Bacilli</taxon>
        <taxon>Lactobacillales</taxon>
        <taxon>Lactobacillaceae</taxon>
        <taxon>Apilactobacillus</taxon>
    </lineage>
</organism>
<dbReference type="Proteomes" id="UP000037778">
    <property type="component" value="Unassembled WGS sequence"/>
</dbReference>
<keyword evidence="2" id="KW-0472">Membrane</keyword>